<dbReference type="AlphaFoldDB" id="A0A3P3VRJ5"/>
<keyword evidence="6 7" id="KW-0472">Membrane</keyword>
<evidence type="ECO:0000256" key="1">
    <source>
        <dbReference type="ARBA" id="ARBA00004533"/>
    </source>
</evidence>
<dbReference type="Proteomes" id="UP000280792">
    <property type="component" value="Unassembled WGS sequence"/>
</dbReference>
<evidence type="ECO:0000313" key="9">
    <source>
        <dbReference type="Proteomes" id="UP000280792"/>
    </source>
</evidence>
<organism evidence="8 9">
    <name type="scientific">Aestuariirhabdus litorea</name>
    <dbReference type="NCBI Taxonomy" id="2528527"/>
    <lineage>
        <taxon>Bacteria</taxon>
        <taxon>Pseudomonadati</taxon>
        <taxon>Pseudomonadota</taxon>
        <taxon>Gammaproteobacteria</taxon>
        <taxon>Oceanospirillales</taxon>
        <taxon>Aestuariirhabdaceae</taxon>
        <taxon>Aestuariirhabdus</taxon>
    </lineage>
</organism>
<evidence type="ECO:0000256" key="7">
    <source>
        <dbReference type="SAM" id="Phobius"/>
    </source>
</evidence>
<comment type="subcellular location">
    <subcellularLocation>
        <location evidence="1">Cell inner membrane</location>
    </subcellularLocation>
</comment>
<evidence type="ECO:0000256" key="4">
    <source>
        <dbReference type="ARBA" id="ARBA00022692"/>
    </source>
</evidence>
<feature type="transmembrane region" description="Helical" evidence="7">
    <location>
        <begin position="82"/>
        <end position="108"/>
    </location>
</feature>
<dbReference type="PANTHER" id="PTHR30462">
    <property type="entry name" value="INTERMEMBRANE TRANSPORT PROTEIN PQIB-RELATED"/>
    <property type="match status" value="1"/>
</dbReference>
<gene>
    <name evidence="8" type="ORF">D0544_16595</name>
</gene>
<evidence type="ECO:0000256" key="2">
    <source>
        <dbReference type="ARBA" id="ARBA00022475"/>
    </source>
</evidence>
<feature type="transmembrane region" description="Helical" evidence="7">
    <location>
        <begin position="174"/>
        <end position="193"/>
    </location>
</feature>
<evidence type="ECO:0000256" key="3">
    <source>
        <dbReference type="ARBA" id="ARBA00022519"/>
    </source>
</evidence>
<keyword evidence="3" id="KW-0997">Cell inner membrane</keyword>
<dbReference type="PANTHER" id="PTHR30462:SF3">
    <property type="entry name" value="INTERMEMBRANE TRANSPORT PROTEIN PQIA"/>
    <property type="match status" value="1"/>
</dbReference>
<accession>A0A3P3VRJ5</accession>
<evidence type="ECO:0000313" key="8">
    <source>
        <dbReference type="EMBL" id="RRJ83433.1"/>
    </source>
</evidence>
<proteinExistence type="predicted"/>
<sequence length="207" mass="22603">MRPVARNRAISQHLSCCHVCYKLAPVESHHCPRCGAGLHPRKPESTQRTLALLITATLLYIPANIFPIMITEQFGNALPSTILGGVILLIDLGSIPIAAVIFIASVMVPVGKLISLYYLCWCAHRQDEFGARSRSVMYRITEFVGKWSMVDVFVVSILVALVSLGGVISIRPGIAAIAFAGVVLVTMVAADSFDPRLLWDREETAEE</sequence>
<dbReference type="InterPro" id="IPR007498">
    <property type="entry name" value="PqiA-like"/>
</dbReference>
<evidence type="ECO:0000256" key="6">
    <source>
        <dbReference type="ARBA" id="ARBA00023136"/>
    </source>
</evidence>
<dbReference type="InterPro" id="IPR051800">
    <property type="entry name" value="PqiA-PqiB_transport"/>
</dbReference>
<evidence type="ECO:0000256" key="5">
    <source>
        <dbReference type="ARBA" id="ARBA00022989"/>
    </source>
</evidence>
<protein>
    <recommendedName>
        <fullName evidence="10">Paraquat-inducible membrane protein A</fullName>
    </recommendedName>
</protein>
<keyword evidence="9" id="KW-1185">Reference proteome</keyword>
<reference evidence="8 9" key="2">
    <citation type="submission" date="2018-12" db="EMBL/GenBank/DDBJ databases">
        <title>Simiduia agarivorans gen. nov., sp. nov., a marine, agarolytic bacterium isolated from shallow coastal water from Keelung, Taiwan.</title>
        <authorList>
            <person name="Shieh W.Y."/>
        </authorList>
    </citation>
    <scope>NUCLEOTIDE SEQUENCE [LARGE SCALE GENOMIC DNA]</scope>
    <source>
        <strain evidence="8 9">GTF-13</strain>
    </source>
</reference>
<reference evidence="8 9" key="1">
    <citation type="submission" date="2018-08" db="EMBL/GenBank/DDBJ databases">
        <authorList>
            <person name="Khan S.A."/>
        </authorList>
    </citation>
    <scope>NUCLEOTIDE SEQUENCE [LARGE SCALE GENOMIC DNA]</scope>
    <source>
        <strain evidence="8 9">GTF-13</strain>
    </source>
</reference>
<feature type="transmembrane region" description="Helical" evidence="7">
    <location>
        <begin position="147"/>
        <end position="168"/>
    </location>
</feature>
<keyword evidence="5 7" id="KW-1133">Transmembrane helix</keyword>
<keyword evidence="2" id="KW-1003">Cell membrane</keyword>
<name>A0A3P3VRJ5_9GAMM</name>
<dbReference type="Pfam" id="PF04403">
    <property type="entry name" value="PqiA"/>
    <property type="match status" value="1"/>
</dbReference>
<keyword evidence="4 7" id="KW-0812">Transmembrane</keyword>
<evidence type="ECO:0008006" key="10">
    <source>
        <dbReference type="Google" id="ProtNLM"/>
    </source>
</evidence>
<dbReference type="GO" id="GO:0005886">
    <property type="term" value="C:plasma membrane"/>
    <property type="evidence" value="ECO:0007669"/>
    <property type="project" value="UniProtKB-SubCell"/>
</dbReference>
<dbReference type="EMBL" id="QWEZ01000002">
    <property type="protein sequence ID" value="RRJ83433.1"/>
    <property type="molecule type" value="Genomic_DNA"/>
</dbReference>
<feature type="transmembrane region" description="Helical" evidence="7">
    <location>
        <begin position="50"/>
        <end position="70"/>
    </location>
</feature>
<comment type="caution">
    <text evidence="8">The sequence shown here is derived from an EMBL/GenBank/DDBJ whole genome shotgun (WGS) entry which is preliminary data.</text>
</comment>